<dbReference type="AlphaFoldDB" id="V6KKX3"/>
<evidence type="ECO:0000256" key="2">
    <source>
        <dbReference type="ARBA" id="ARBA00004496"/>
    </source>
</evidence>
<evidence type="ECO:0000256" key="10">
    <source>
        <dbReference type="ARBA" id="ARBA00051121"/>
    </source>
</evidence>
<keyword evidence="9" id="KW-0663">Pyridoxal phosphate</keyword>
<dbReference type="CDD" id="cd00609">
    <property type="entry name" value="AAT_like"/>
    <property type="match status" value="1"/>
</dbReference>
<evidence type="ECO:0000256" key="7">
    <source>
        <dbReference type="ARBA" id="ARBA00022605"/>
    </source>
</evidence>
<dbReference type="PANTHER" id="PTHR43807">
    <property type="entry name" value="FI04487P"/>
    <property type="match status" value="1"/>
</dbReference>
<dbReference type="Gene3D" id="3.40.640.10">
    <property type="entry name" value="Type I PLP-dependent aspartate aminotransferase-like (Major domain)"/>
    <property type="match status" value="1"/>
</dbReference>
<dbReference type="Pfam" id="PF00155">
    <property type="entry name" value="Aminotran_1_2"/>
    <property type="match status" value="1"/>
</dbReference>
<dbReference type="InterPro" id="IPR051326">
    <property type="entry name" value="Kynurenine-oxoglutarate_AT"/>
</dbReference>
<keyword evidence="7" id="KW-0028">Amino-acid biosynthesis</keyword>
<evidence type="ECO:0000256" key="9">
    <source>
        <dbReference type="ARBA" id="ARBA00022898"/>
    </source>
</evidence>
<keyword evidence="8 17" id="KW-0808">Transferase</keyword>
<dbReference type="InterPro" id="IPR004839">
    <property type="entry name" value="Aminotransferase_I/II_large"/>
</dbReference>
<dbReference type="GO" id="GO:0005737">
    <property type="term" value="C:cytoplasm"/>
    <property type="evidence" value="ECO:0007669"/>
    <property type="project" value="UniProtKB-SubCell"/>
</dbReference>
<comment type="cofactor">
    <cofactor evidence="1">
        <name>pyridoxal 5'-phosphate</name>
        <dbReference type="ChEBI" id="CHEBI:597326"/>
    </cofactor>
</comment>
<keyword evidence="18" id="KW-1185">Reference proteome</keyword>
<dbReference type="PATRIC" id="fig|1352936.5.peg.4216"/>
<dbReference type="GO" id="GO:0008652">
    <property type="term" value="P:amino acid biosynthetic process"/>
    <property type="evidence" value="ECO:0007669"/>
    <property type="project" value="UniProtKB-KW"/>
</dbReference>
<evidence type="ECO:0000256" key="11">
    <source>
        <dbReference type="ARBA" id="ARBA00055496"/>
    </source>
</evidence>
<keyword evidence="5" id="KW-0963">Cytoplasm</keyword>
<organism evidence="17 18">
    <name type="scientific">Streptomyces roseochromogenus subsp. oscitans DS 12.976</name>
    <dbReference type="NCBI Taxonomy" id="1352936"/>
    <lineage>
        <taxon>Bacteria</taxon>
        <taxon>Bacillati</taxon>
        <taxon>Actinomycetota</taxon>
        <taxon>Actinomycetes</taxon>
        <taxon>Kitasatosporales</taxon>
        <taxon>Streptomycetaceae</taxon>
        <taxon>Streptomyces</taxon>
    </lineage>
</organism>
<comment type="function">
    <text evidence="11">Involved in the lysine biosynthetic pathways. It catalyzes the transfer of an amino group from L-glutamate to N-succinyl-2-l-amino-6-oxoheptanedioate (N-succinyl-2-l-amino-6-ketopimelate) in a PLP-dependent reaction, yielding as products N-succinyl-l-2,6-diaminoheptanedioate (N-succinyl-diaminopimelate) and 2-oxoglutarate.</text>
</comment>
<comment type="catalytic activity">
    <reaction evidence="10">
        <text>N-succinyl-(2S,6S)-2,6-diaminopimelate + 2-oxoglutarate = (S)-2-succinylamino-6-oxoheptanedioate + L-glutamate</text>
        <dbReference type="Rhea" id="RHEA:11960"/>
        <dbReference type="ChEBI" id="CHEBI:15685"/>
        <dbReference type="ChEBI" id="CHEBI:16810"/>
        <dbReference type="ChEBI" id="CHEBI:29985"/>
        <dbReference type="ChEBI" id="CHEBI:58087"/>
        <dbReference type="EC" id="2.6.1.17"/>
    </reaction>
</comment>
<dbReference type="FunFam" id="3.40.640.10:FF:000076">
    <property type="entry name" value="N-succinyldiaminopimelate aminotransferase DapC"/>
    <property type="match status" value="1"/>
</dbReference>
<evidence type="ECO:0000256" key="3">
    <source>
        <dbReference type="ARBA" id="ARBA00008954"/>
    </source>
</evidence>
<dbReference type="PRINTS" id="PR00753">
    <property type="entry name" value="ACCSYNTHASE"/>
</dbReference>
<dbReference type="Proteomes" id="UP000017984">
    <property type="component" value="Chromosome"/>
</dbReference>
<dbReference type="RefSeq" id="WP_023547956.1">
    <property type="nucleotide sequence ID" value="NZ_CM002285.1"/>
</dbReference>
<evidence type="ECO:0000256" key="12">
    <source>
        <dbReference type="ARBA" id="ARBA00060594"/>
    </source>
</evidence>
<dbReference type="EC" id="2.6.1.17" evidence="13"/>
<dbReference type="NCBIfam" id="NF005855">
    <property type="entry name" value="PRK07777.1"/>
    <property type="match status" value="1"/>
</dbReference>
<dbReference type="InterPro" id="IPR015422">
    <property type="entry name" value="PyrdxlP-dep_Trfase_small"/>
</dbReference>
<comment type="caution">
    <text evidence="17">The sequence shown here is derived from an EMBL/GenBank/DDBJ whole genome shotgun (WGS) entry which is preliminary data.</text>
</comment>
<dbReference type="PANTHER" id="PTHR43807:SF20">
    <property type="entry name" value="FI04487P"/>
    <property type="match status" value="1"/>
</dbReference>
<evidence type="ECO:0000256" key="6">
    <source>
        <dbReference type="ARBA" id="ARBA00022576"/>
    </source>
</evidence>
<dbReference type="InterPro" id="IPR015424">
    <property type="entry name" value="PyrdxlP-dep_Trfase"/>
</dbReference>
<comment type="subcellular location">
    <subcellularLocation>
        <location evidence="2">Cytoplasm</location>
    </subcellularLocation>
</comment>
<evidence type="ECO:0000256" key="15">
    <source>
        <dbReference type="ARBA" id="ARBA00078668"/>
    </source>
</evidence>
<dbReference type="GO" id="GO:0009016">
    <property type="term" value="F:succinyldiaminopimelate transaminase activity"/>
    <property type="evidence" value="ECO:0007669"/>
    <property type="project" value="UniProtKB-EC"/>
</dbReference>
<dbReference type="GO" id="GO:0016212">
    <property type="term" value="F:kynurenine-oxoglutarate transaminase activity"/>
    <property type="evidence" value="ECO:0007669"/>
    <property type="project" value="TreeGrafter"/>
</dbReference>
<reference evidence="17 18" key="1">
    <citation type="journal article" date="2014" name="Genome Announc.">
        <title>Draft Genome Sequence of Streptomyces roseochromogenes subsp. oscitans DS 12.976, Producer of the Aminocoumarin Antibiotic Clorobiocin.</title>
        <authorList>
            <person name="Ruckert C."/>
            <person name="Kalinowski J."/>
            <person name="Heide L."/>
            <person name="Apel A.K."/>
        </authorList>
    </citation>
    <scope>NUCLEOTIDE SEQUENCE [LARGE SCALE GENOMIC DNA]</scope>
    <source>
        <strain evidence="17 18">DS 12.976</strain>
    </source>
</reference>
<keyword evidence="6 17" id="KW-0032">Aminotransferase</keyword>
<comment type="similarity">
    <text evidence="3">Belongs to the class-III pyridoxal-phosphate-dependent aminotransferase family.</text>
</comment>
<dbReference type="InterPro" id="IPR015421">
    <property type="entry name" value="PyrdxlP-dep_Trfase_major"/>
</dbReference>
<evidence type="ECO:0000256" key="14">
    <source>
        <dbReference type="ARBA" id="ARBA00073795"/>
    </source>
</evidence>
<evidence type="ECO:0000313" key="17">
    <source>
        <dbReference type="EMBL" id="EST29639.1"/>
    </source>
</evidence>
<dbReference type="STRING" id="1352936.M878_20120"/>
<gene>
    <name evidence="17" type="ORF">M878_20120</name>
</gene>
<name>V6KKX3_STRRC</name>
<dbReference type="Gene3D" id="3.90.1150.10">
    <property type="entry name" value="Aspartate Aminotransferase, domain 1"/>
    <property type="match status" value="1"/>
</dbReference>
<evidence type="ECO:0000256" key="1">
    <source>
        <dbReference type="ARBA" id="ARBA00001933"/>
    </source>
</evidence>
<dbReference type="EMBL" id="AWQX01000174">
    <property type="protein sequence ID" value="EST29639.1"/>
    <property type="molecule type" value="Genomic_DNA"/>
</dbReference>
<evidence type="ECO:0000313" key="18">
    <source>
        <dbReference type="Proteomes" id="UP000017984"/>
    </source>
</evidence>
<evidence type="ECO:0000256" key="13">
    <source>
        <dbReference type="ARBA" id="ARBA00066978"/>
    </source>
</evidence>
<evidence type="ECO:0000256" key="8">
    <source>
        <dbReference type="ARBA" id="ARBA00022679"/>
    </source>
</evidence>
<proteinExistence type="inferred from homology"/>
<comment type="subunit">
    <text evidence="4">Homodimer.</text>
</comment>
<protein>
    <recommendedName>
        <fullName evidence="14">Probable N-succinyldiaminopimelate aminotransferase DapC</fullName>
        <ecNumber evidence="13">2.6.1.17</ecNumber>
    </recommendedName>
    <alternativeName>
        <fullName evidence="15">DAP-AT</fullName>
    </alternativeName>
</protein>
<accession>V6KKX3</accession>
<dbReference type="OrthoDB" id="9763453at2"/>
<dbReference type="SUPFAM" id="SSF53383">
    <property type="entry name" value="PLP-dependent transferases"/>
    <property type="match status" value="1"/>
</dbReference>
<comment type="pathway">
    <text evidence="12">Amino-acid biosynthesis; L-lysine biosynthesis via DAP pathway; LL-2,6-diaminopimelate from (S)-tetrahydrodipicolinate (succinylase route): step 2/3.</text>
</comment>
<evidence type="ECO:0000256" key="5">
    <source>
        <dbReference type="ARBA" id="ARBA00022490"/>
    </source>
</evidence>
<sequence length="397" mass="43213">MAGMTSSARPHLNRQLAEFGTTIFAEMSALAVSTGSINLGQGFPDTDGPEEIREAAVRALREGRGNQYPPGPGIPELRTAIAAHQQRRYGLSYDPDTEVLVTAGATEAIAASLLALLESGDEVVALEPYYDSYAASIALAGGRRVPVTLRPHDGSFRLDLDELRAAVTARTRLLLINTPHNPTGTVLTRAELAAIAELAVERDLLVVTDEVYEHLVFDDAEHLPLASFPGMRERTVTIGSAGKTFSFTGWKVGWVTATPELVTAVRSVKQFLTYVSSGPFQYAVAEALALPDSYFEEFRRSMLARRDILAEGLTAAGFQVFRPAGTYFITTDIRPLGEKDGFAFCRALPERAGVVAIPNAVFYDDREAGAPFVRFAFCKRKDVLQAATERLIKLRKD</sequence>
<feature type="domain" description="Aminotransferase class I/classII large" evidence="16">
    <location>
        <begin position="37"/>
        <end position="385"/>
    </location>
</feature>
<dbReference type="GO" id="GO:0030170">
    <property type="term" value="F:pyridoxal phosphate binding"/>
    <property type="evidence" value="ECO:0007669"/>
    <property type="project" value="InterPro"/>
</dbReference>
<dbReference type="HOGENOM" id="CLU_017584_4_0_11"/>
<evidence type="ECO:0000256" key="4">
    <source>
        <dbReference type="ARBA" id="ARBA00011738"/>
    </source>
</evidence>
<evidence type="ECO:0000259" key="16">
    <source>
        <dbReference type="Pfam" id="PF00155"/>
    </source>
</evidence>